<gene>
    <name evidence="2" type="ORF">Pcinc_009648</name>
</gene>
<sequence>MLLVHSNNRPPSLNVNNQQPPCTTSRESQLEGGPCTWLITTYKQSQGTSINKPPTNPPQFPTPRRWNVLGEGIWLANPWQASKQASSWGGSEEERGKMYMSSIREGGEDNGWR</sequence>
<keyword evidence="3" id="KW-1185">Reference proteome</keyword>
<feature type="compositionally biased region" description="Polar residues" evidence="1">
    <location>
        <begin position="1"/>
        <end position="27"/>
    </location>
</feature>
<evidence type="ECO:0000313" key="3">
    <source>
        <dbReference type="Proteomes" id="UP001286313"/>
    </source>
</evidence>
<protein>
    <submittedName>
        <fullName evidence="2">Uncharacterized protein</fullName>
    </submittedName>
</protein>
<reference evidence="2" key="1">
    <citation type="submission" date="2023-10" db="EMBL/GenBank/DDBJ databases">
        <title>Genome assemblies of two species of porcelain crab, Petrolisthes cinctipes and Petrolisthes manimaculis (Anomura: Porcellanidae).</title>
        <authorList>
            <person name="Angst P."/>
        </authorList>
    </citation>
    <scope>NUCLEOTIDE SEQUENCE</scope>
    <source>
        <strain evidence="2">PB745_01</strain>
        <tissue evidence="2">Gill</tissue>
    </source>
</reference>
<dbReference type="Proteomes" id="UP001286313">
    <property type="component" value="Unassembled WGS sequence"/>
</dbReference>
<dbReference type="EMBL" id="JAWQEG010000724">
    <property type="protein sequence ID" value="KAK3886189.1"/>
    <property type="molecule type" value="Genomic_DNA"/>
</dbReference>
<evidence type="ECO:0000313" key="2">
    <source>
        <dbReference type="EMBL" id="KAK3886189.1"/>
    </source>
</evidence>
<feature type="region of interest" description="Disordered" evidence="1">
    <location>
        <begin position="1"/>
        <end position="30"/>
    </location>
</feature>
<comment type="caution">
    <text evidence="2">The sequence shown here is derived from an EMBL/GenBank/DDBJ whole genome shotgun (WGS) entry which is preliminary data.</text>
</comment>
<dbReference type="AlphaFoldDB" id="A0AAE1G6K4"/>
<evidence type="ECO:0000256" key="1">
    <source>
        <dbReference type="SAM" id="MobiDB-lite"/>
    </source>
</evidence>
<name>A0AAE1G6K4_PETCI</name>
<proteinExistence type="predicted"/>
<accession>A0AAE1G6K4</accession>
<organism evidence="2 3">
    <name type="scientific">Petrolisthes cinctipes</name>
    <name type="common">Flat porcelain crab</name>
    <dbReference type="NCBI Taxonomy" id="88211"/>
    <lineage>
        <taxon>Eukaryota</taxon>
        <taxon>Metazoa</taxon>
        <taxon>Ecdysozoa</taxon>
        <taxon>Arthropoda</taxon>
        <taxon>Crustacea</taxon>
        <taxon>Multicrustacea</taxon>
        <taxon>Malacostraca</taxon>
        <taxon>Eumalacostraca</taxon>
        <taxon>Eucarida</taxon>
        <taxon>Decapoda</taxon>
        <taxon>Pleocyemata</taxon>
        <taxon>Anomura</taxon>
        <taxon>Galatheoidea</taxon>
        <taxon>Porcellanidae</taxon>
        <taxon>Petrolisthes</taxon>
    </lineage>
</organism>